<feature type="transmembrane region" description="Helical" evidence="2">
    <location>
        <begin position="50"/>
        <end position="69"/>
    </location>
</feature>
<feature type="region of interest" description="Disordered" evidence="1">
    <location>
        <begin position="72"/>
        <end position="149"/>
    </location>
</feature>
<accession>A0A543G9Z7</accession>
<proteinExistence type="predicted"/>
<evidence type="ECO:0000313" key="4">
    <source>
        <dbReference type="Proteomes" id="UP000319818"/>
    </source>
</evidence>
<feature type="compositionally biased region" description="Low complexity" evidence="1">
    <location>
        <begin position="123"/>
        <end position="144"/>
    </location>
</feature>
<dbReference type="AlphaFoldDB" id="A0A543G9Z7"/>
<evidence type="ECO:0000256" key="1">
    <source>
        <dbReference type="SAM" id="MobiDB-lite"/>
    </source>
</evidence>
<keyword evidence="4" id="KW-1185">Reference proteome</keyword>
<name>A0A543G9Z7_9PSEU</name>
<dbReference type="Proteomes" id="UP000319818">
    <property type="component" value="Unassembled WGS sequence"/>
</dbReference>
<gene>
    <name evidence="3" type="ORF">FB388_0227</name>
</gene>
<sequence length="293" mass="29549">MRIVPTVQPPAELFVPTQRESLDGEPDREPDPPGPTAGDTRIRVTRKQPIAIAAVLLSGLLGVVTIGTFPEPEGATTQNAPSVPEPEGATTQSAPSVPEPGGATTQSAPSVAPERPLDDTQSTAGAGTTVVVVPPGTPVTLPGPNSRDWVAPGARSDGALVRAALAEESIEFRAANTQPGRPGAFRMSWSGGTPPHESGDATSMLGIRPGGWVAFVIRPLSSPAELVVHLGGNDVAVTVDAGQGSTRSTVSAPAAIATVALPAGTAATVTVTAEGNQDVAVATAELQDISSPR</sequence>
<protein>
    <submittedName>
        <fullName evidence="3">Uncharacterized protein</fullName>
    </submittedName>
</protein>
<feature type="region of interest" description="Disordered" evidence="1">
    <location>
        <begin position="1"/>
        <end position="43"/>
    </location>
</feature>
<organism evidence="3 4">
    <name type="scientific">Pseudonocardia cypriaca</name>
    <dbReference type="NCBI Taxonomy" id="882449"/>
    <lineage>
        <taxon>Bacteria</taxon>
        <taxon>Bacillati</taxon>
        <taxon>Actinomycetota</taxon>
        <taxon>Actinomycetes</taxon>
        <taxon>Pseudonocardiales</taxon>
        <taxon>Pseudonocardiaceae</taxon>
        <taxon>Pseudonocardia</taxon>
    </lineage>
</organism>
<reference evidence="3 4" key="1">
    <citation type="submission" date="2019-06" db="EMBL/GenBank/DDBJ databases">
        <title>Sequencing the genomes of 1000 actinobacteria strains.</title>
        <authorList>
            <person name="Klenk H.-P."/>
        </authorList>
    </citation>
    <scope>NUCLEOTIDE SEQUENCE [LARGE SCALE GENOMIC DNA]</scope>
    <source>
        <strain evidence="3 4">DSM 45511</strain>
    </source>
</reference>
<comment type="caution">
    <text evidence="3">The sequence shown here is derived from an EMBL/GenBank/DDBJ whole genome shotgun (WGS) entry which is preliminary data.</text>
</comment>
<dbReference type="EMBL" id="VFPH01000001">
    <property type="protein sequence ID" value="TQM42891.1"/>
    <property type="molecule type" value="Genomic_DNA"/>
</dbReference>
<keyword evidence="2" id="KW-1133">Transmembrane helix</keyword>
<feature type="compositionally biased region" description="Basic and acidic residues" evidence="1">
    <location>
        <begin position="20"/>
        <end position="31"/>
    </location>
</feature>
<keyword evidence="2" id="KW-0472">Membrane</keyword>
<keyword evidence="2" id="KW-0812">Transmembrane</keyword>
<evidence type="ECO:0000313" key="3">
    <source>
        <dbReference type="EMBL" id="TQM42891.1"/>
    </source>
</evidence>
<evidence type="ECO:0000256" key="2">
    <source>
        <dbReference type="SAM" id="Phobius"/>
    </source>
</evidence>